<evidence type="ECO:0000313" key="2">
    <source>
        <dbReference type="EMBL" id="PVD39549.1"/>
    </source>
</evidence>
<dbReference type="AlphaFoldDB" id="A0A2T7Q1K9"/>
<dbReference type="EMBL" id="PZQS01000001">
    <property type="protein sequence ID" value="PVD39549.1"/>
    <property type="molecule type" value="Genomic_DNA"/>
</dbReference>
<protein>
    <submittedName>
        <fullName evidence="2">Uncharacterized protein</fullName>
    </submittedName>
</protein>
<proteinExistence type="predicted"/>
<name>A0A2T7Q1K9_POMCA</name>
<feature type="region of interest" description="Disordered" evidence="1">
    <location>
        <begin position="20"/>
        <end position="88"/>
    </location>
</feature>
<accession>A0A2T7Q1K9</accession>
<reference evidence="2 3" key="1">
    <citation type="submission" date="2018-04" db="EMBL/GenBank/DDBJ databases">
        <title>The genome of golden apple snail Pomacea canaliculata provides insight into stress tolerance and invasive adaptation.</title>
        <authorList>
            <person name="Liu C."/>
            <person name="Liu B."/>
            <person name="Ren Y."/>
            <person name="Zhang Y."/>
            <person name="Wang H."/>
            <person name="Li S."/>
            <person name="Jiang F."/>
            <person name="Yin L."/>
            <person name="Zhang G."/>
            <person name="Qian W."/>
            <person name="Fan W."/>
        </authorList>
    </citation>
    <scope>NUCLEOTIDE SEQUENCE [LARGE SCALE GENOMIC DNA]</scope>
    <source>
        <strain evidence="2">SZHN2017</strain>
        <tissue evidence="2">Muscle</tissue>
    </source>
</reference>
<sequence>MQNQEYCLVTSVHVFSQELGDRPASHPGFPNAAFSHTHTHTRLRRNLSETSPQPTPKRKLSLRSQATRKDHPGGRRLTVTQGQPGGRCSKTCRSTVCRHGHRVRW</sequence>
<keyword evidence="3" id="KW-1185">Reference proteome</keyword>
<comment type="caution">
    <text evidence="2">The sequence shown here is derived from an EMBL/GenBank/DDBJ whole genome shotgun (WGS) entry which is preliminary data.</text>
</comment>
<organism evidence="2 3">
    <name type="scientific">Pomacea canaliculata</name>
    <name type="common">Golden apple snail</name>
    <dbReference type="NCBI Taxonomy" id="400727"/>
    <lineage>
        <taxon>Eukaryota</taxon>
        <taxon>Metazoa</taxon>
        <taxon>Spiralia</taxon>
        <taxon>Lophotrochozoa</taxon>
        <taxon>Mollusca</taxon>
        <taxon>Gastropoda</taxon>
        <taxon>Caenogastropoda</taxon>
        <taxon>Architaenioglossa</taxon>
        <taxon>Ampullarioidea</taxon>
        <taxon>Ampullariidae</taxon>
        <taxon>Pomacea</taxon>
    </lineage>
</organism>
<gene>
    <name evidence="2" type="ORF">C0Q70_02184</name>
</gene>
<evidence type="ECO:0000313" key="3">
    <source>
        <dbReference type="Proteomes" id="UP000245119"/>
    </source>
</evidence>
<evidence type="ECO:0000256" key="1">
    <source>
        <dbReference type="SAM" id="MobiDB-lite"/>
    </source>
</evidence>
<dbReference type="Proteomes" id="UP000245119">
    <property type="component" value="Linkage Group LG1"/>
</dbReference>